<evidence type="ECO:0000313" key="2">
    <source>
        <dbReference type="EMBL" id="CAB1447581.1"/>
    </source>
</evidence>
<name>A0A9N7VD87_PLEPL</name>
<gene>
    <name evidence="2" type="ORF">PLEPLA_LOCUS35264</name>
</gene>
<evidence type="ECO:0000313" key="3">
    <source>
        <dbReference type="Proteomes" id="UP001153269"/>
    </source>
</evidence>
<reference evidence="2" key="1">
    <citation type="submission" date="2020-03" db="EMBL/GenBank/DDBJ databases">
        <authorList>
            <person name="Weist P."/>
        </authorList>
    </citation>
    <scope>NUCLEOTIDE SEQUENCE</scope>
</reference>
<comment type="caution">
    <text evidence="2">The sequence shown here is derived from an EMBL/GenBank/DDBJ whole genome shotgun (WGS) entry which is preliminary data.</text>
</comment>
<feature type="transmembrane region" description="Helical" evidence="1">
    <location>
        <begin position="23"/>
        <end position="44"/>
    </location>
</feature>
<protein>
    <submittedName>
        <fullName evidence="2">Uncharacterized protein</fullName>
    </submittedName>
</protein>
<dbReference type="Proteomes" id="UP001153269">
    <property type="component" value="Unassembled WGS sequence"/>
</dbReference>
<sequence>MADATHGRLVAAGLSGILAHTSAFLFSCCCLCFPVGGGLLIVIYSSDLALPVTFTSPPANIVPPFHLPARFHPPSSVRTTWAPPTALLLSSPLRLPRRLPPCVWSPPWPLSWPLLSCALVALRFTLHRFSTGGGRRL</sequence>
<organism evidence="2 3">
    <name type="scientific">Pleuronectes platessa</name>
    <name type="common">European plaice</name>
    <dbReference type="NCBI Taxonomy" id="8262"/>
    <lineage>
        <taxon>Eukaryota</taxon>
        <taxon>Metazoa</taxon>
        <taxon>Chordata</taxon>
        <taxon>Craniata</taxon>
        <taxon>Vertebrata</taxon>
        <taxon>Euteleostomi</taxon>
        <taxon>Actinopterygii</taxon>
        <taxon>Neopterygii</taxon>
        <taxon>Teleostei</taxon>
        <taxon>Neoteleostei</taxon>
        <taxon>Acanthomorphata</taxon>
        <taxon>Carangaria</taxon>
        <taxon>Pleuronectiformes</taxon>
        <taxon>Pleuronectoidei</taxon>
        <taxon>Pleuronectidae</taxon>
        <taxon>Pleuronectes</taxon>
    </lineage>
</organism>
<proteinExistence type="predicted"/>
<keyword evidence="3" id="KW-1185">Reference proteome</keyword>
<accession>A0A9N7VD87</accession>
<dbReference type="EMBL" id="CADEAL010003951">
    <property type="protein sequence ID" value="CAB1447581.1"/>
    <property type="molecule type" value="Genomic_DNA"/>
</dbReference>
<dbReference type="AlphaFoldDB" id="A0A9N7VD87"/>
<keyword evidence="1" id="KW-0812">Transmembrane</keyword>
<evidence type="ECO:0000256" key="1">
    <source>
        <dbReference type="SAM" id="Phobius"/>
    </source>
</evidence>
<keyword evidence="1" id="KW-0472">Membrane</keyword>
<keyword evidence="1" id="KW-1133">Transmembrane helix</keyword>